<dbReference type="EMBL" id="GDHC01000004">
    <property type="protein sequence ID" value="JAQ18625.1"/>
    <property type="molecule type" value="Transcribed_RNA"/>
</dbReference>
<proteinExistence type="predicted"/>
<name>A0A146MHD7_LYGHE</name>
<dbReference type="AlphaFoldDB" id="A0A146MHD7"/>
<protein>
    <submittedName>
        <fullName evidence="1">Uncharacterized protein</fullName>
    </submittedName>
</protein>
<gene>
    <name evidence="1" type="ORF">g.6046</name>
</gene>
<reference evidence="1" key="1">
    <citation type="journal article" date="2016" name="Gigascience">
        <title>De novo construction of an expanded transcriptome assembly for the western tarnished plant bug, Lygus hesperus.</title>
        <authorList>
            <person name="Tassone E.E."/>
            <person name="Geib S.M."/>
            <person name="Hall B."/>
            <person name="Fabrick J.A."/>
            <person name="Brent C.S."/>
            <person name="Hull J.J."/>
        </authorList>
    </citation>
    <scope>NUCLEOTIDE SEQUENCE</scope>
</reference>
<organism evidence="1">
    <name type="scientific">Lygus hesperus</name>
    <name type="common">Western plant bug</name>
    <dbReference type="NCBI Taxonomy" id="30085"/>
    <lineage>
        <taxon>Eukaryota</taxon>
        <taxon>Metazoa</taxon>
        <taxon>Ecdysozoa</taxon>
        <taxon>Arthropoda</taxon>
        <taxon>Hexapoda</taxon>
        <taxon>Insecta</taxon>
        <taxon>Pterygota</taxon>
        <taxon>Neoptera</taxon>
        <taxon>Paraneoptera</taxon>
        <taxon>Hemiptera</taxon>
        <taxon>Heteroptera</taxon>
        <taxon>Panheteroptera</taxon>
        <taxon>Cimicomorpha</taxon>
        <taxon>Miridae</taxon>
        <taxon>Mirini</taxon>
        <taxon>Lygus</taxon>
    </lineage>
</organism>
<evidence type="ECO:0000313" key="1">
    <source>
        <dbReference type="EMBL" id="JAQ18625.1"/>
    </source>
</evidence>
<dbReference type="PROSITE" id="PS51257">
    <property type="entry name" value="PROKAR_LIPOPROTEIN"/>
    <property type="match status" value="1"/>
</dbReference>
<sequence>MRFKKVEVALCKHLLWLFEQRATTYTVTTVASCDKDAPSDAPETLSSATPHEKTGRHYGCRFVVQYKVLQSHNSGEQIPSSIVGLLLILPRPHFVHFDECGCRLRIWAEVDR</sequence>
<accession>A0A146MHD7</accession>